<dbReference type="eggNOG" id="COG1524">
    <property type="taxonomic scope" value="Bacteria"/>
</dbReference>
<evidence type="ECO:0000313" key="2">
    <source>
        <dbReference type="Proteomes" id="UP000002217"/>
    </source>
</evidence>
<dbReference type="OrthoDB" id="1706744at2"/>
<dbReference type="RefSeq" id="WP_015758890.1">
    <property type="nucleotide sequence ID" value="NC_013216.1"/>
</dbReference>
<dbReference type="HOGENOM" id="CLU_556568_0_0_9"/>
<dbReference type="STRING" id="485916.Dtox_3481"/>
<evidence type="ECO:0000313" key="1">
    <source>
        <dbReference type="EMBL" id="ACV64200.1"/>
    </source>
</evidence>
<dbReference type="InterPro" id="IPR002591">
    <property type="entry name" value="Phosphodiest/P_Trfase"/>
</dbReference>
<dbReference type="InterPro" id="IPR017850">
    <property type="entry name" value="Alkaline_phosphatase_core_sf"/>
</dbReference>
<name>C8W6U1_DESAS</name>
<dbReference type="KEGG" id="dae:Dtox_3481"/>
<keyword evidence="2" id="KW-1185">Reference proteome</keyword>
<gene>
    <name evidence="1" type="ordered locus">Dtox_3481</name>
</gene>
<protein>
    <recommendedName>
        <fullName evidence="3">Type I phosphodiesterase/nucleotide pyrophosphatase</fullName>
    </recommendedName>
</protein>
<evidence type="ECO:0008006" key="3">
    <source>
        <dbReference type="Google" id="ProtNLM"/>
    </source>
</evidence>
<accession>C8W6U1</accession>
<proteinExistence type="predicted"/>
<dbReference type="Proteomes" id="UP000002217">
    <property type="component" value="Chromosome"/>
</dbReference>
<dbReference type="Pfam" id="PF01663">
    <property type="entry name" value="Phosphodiest"/>
    <property type="match status" value="1"/>
</dbReference>
<organism evidence="1 2">
    <name type="scientific">Desulfofarcimen acetoxidans (strain ATCC 49208 / DSM 771 / KCTC 5769 / VKM B-1644 / 5575)</name>
    <name type="common">Desulfotomaculum acetoxidans</name>
    <dbReference type="NCBI Taxonomy" id="485916"/>
    <lineage>
        <taxon>Bacteria</taxon>
        <taxon>Bacillati</taxon>
        <taxon>Bacillota</taxon>
        <taxon>Clostridia</taxon>
        <taxon>Eubacteriales</taxon>
        <taxon>Peptococcaceae</taxon>
        <taxon>Desulfofarcimen</taxon>
    </lineage>
</organism>
<sequence>MGLLLLVIGAAALSFIYKAPCYIPPLRIIGDVSNSYCLQSPNEIGKLEQISFQGTKYKAIKLSDIISKAEPVANPSQLYLAGLDGFTPAIKAAEIEDCYISFTHQNGWEAVNLKHPVSSNTKMLTEIVVVSDGSSGDFALNVIDTENNLVRVTPGQLLSRPLTRYFYPEGRAAVQNNGKDYESQVYTKRLVFKLSDVTPVKEGDNLLVMTEKGKYRMVDNSGYFEVRDNNISYLQPEDRTILEQVRGVILRPPAASIMDTYYDARHYLEGGDRLLVLVLDGLNYNQYSYAAANGYMPFLKRYGTAVKASGVYPPASNVGLAALLTGQAPEENGIVSEKDRQLKASSIFAEANRLSKKVLFLEAAPNRLDTEIQPLPVTDRNSDGNTDDDLYETALANLDKGYDLIMVRFHDIDETGQRYGEIARPTMQAISSLDNYLSKIISKWSGKVIITANQGSMSGKLVGAEAIFSNNNMFVPYWRIP</sequence>
<dbReference type="SUPFAM" id="SSF53649">
    <property type="entry name" value="Alkaline phosphatase-like"/>
    <property type="match status" value="1"/>
</dbReference>
<dbReference type="EMBL" id="CP001720">
    <property type="protein sequence ID" value="ACV64200.1"/>
    <property type="molecule type" value="Genomic_DNA"/>
</dbReference>
<dbReference type="Gene3D" id="3.40.720.10">
    <property type="entry name" value="Alkaline Phosphatase, subunit A"/>
    <property type="match status" value="1"/>
</dbReference>
<dbReference type="AlphaFoldDB" id="C8W6U1"/>
<reference evidence="1 2" key="1">
    <citation type="journal article" date="2009" name="Stand. Genomic Sci.">
        <title>Complete genome sequence of Desulfotomaculum acetoxidans type strain (5575).</title>
        <authorList>
            <person name="Spring S."/>
            <person name="Lapidus A."/>
            <person name="Schroder M."/>
            <person name="Gleim D."/>
            <person name="Sims D."/>
            <person name="Meincke L."/>
            <person name="Glavina Del Rio T."/>
            <person name="Tice H."/>
            <person name="Copeland A."/>
            <person name="Cheng J.F."/>
            <person name="Lucas S."/>
            <person name="Chen F."/>
            <person name="Nolan M."/>
            <person name="Bruce D."/>
            <person name="Goodwin L."/>
            <person name="Pitluck S."/>
            <person name="Ivanova N."/>
            <person name="Mavromatis K."/>
            <person name="Mikhailova N."/>
            <person name="Pati A."/>
            <person name="Chen A."/>
            <person name="Palaniappan K."/>
            <person name="Land M."/>
            <person name="Hauser L."/>
            <person name="Chang Y.J."/>
            <person name="Jeffries C.D."/>
            <person name="Chain P."/>
            <person name="Saunders E."/>
            <person name="Brettin T."/>
            <person name="Detter J.C."/>
            <person name="Goker M."/>
            <person name="Bristow J."/>
            <person name="Eisen J.A."/>
            <person name="Markowitz V."/>
            <person name="Hugenholtz P."/>
            <person name="Kyrpides N.C."/>
            <person name="Klenk H.P."/>
            <person name="Han C."/>
        </authorList>
    </citation>
    <scope>NUCLEOTIDE SEQUENCE [LARGE SCALE GENOMIC DNA]</scope>
    <source>
        <strain evidence="2">ATCC 49208 / DSM 771 / VKM B-1644</strain>
    </source>
</reference>